<keyword evidence="6 9" id="KW-0539">Nucleus</keyword>
<dbReference type="GO" id="GO:0031124">
    <property type="term" value="P:mRNA 3'-end processing"/>
    <property type="evidence" value="ECO:0007669"/>
    <property type="project" value="UniProtKB-ARBA"/>
</dbReference>
<comment type="subcellular location">
    <subcellularLocation>
        <location evidence="1 9">Nucleus</location>
    </subcellularLocation>
</comment>
<keyword evidence="11" id="KW-1185">Reference proteome</keyword>
<dbReference type="Proteomes" id="UP001485043">
    <property type="component" value="Unassembled WGS sequence"/>
</dbReference>
<dbReference type="Gene3D" id="3.40.50.2300">
    <property type="match status" value="2"/>
</dbReference>
<comment type="catalytic activity">
    <reaction evidence="7 9">
        <text>O-phospho-L-seryl-[protein] + H2O = L-seryl-[protein] + phosphate</text>
        <dbReference type="Rhea" id="RHEA:20629"/>
        <dbReference type="Rhea" id="RHEA-COMP:9863"/>
        <dbReference type="Rhea" id="RHEA-COMP:11604"/>
        <dbReference type="ChEBI" id="CHEBI:15377"/>
        <dbReference type="ChEBI" id="CHEBI:29999"/>
        <dbReference type="ChEBI" id="CHEBI:43474"/>
        <dbReference type="ChEBI" id="CHEBI:83421"/>
        <dbReference type="EC" id="3.1.3.16"/>
    </reaction>
</comment>
<comment type="similarity">
    <text evidence="2 9">Belongs to the SSU72 phosphatase family.</text>
</comment>
<accession>A0AAW1SYZ6</accession>
<protein>
    <recommendedName>
        <fullName evidence="9">RNA polymerase II subunit A C-terminal domain phosphatase SSU72</fullName>
        <shortName evidence="9">CTD phosphatase SSU72</shortName>
        <ecNumber evidence="9">3.1.3.16</ecNumber>
    </recommendedName>
</protein>
<organism evidence="10 11">
    <name type="scientific">Apatococcus fuscideae</name>
    <dbReference type="NCBI Taxonomy" id="2026836"/>
    <lineage>
        <taxon>Eukaryota</taxon>
        <taxon>Viridiplantae</taxon>
        <taxon>Chlorophyta</taxon>
        <taxon>core chlorophytes</taxon>
        <taxon>Trebouxiophyceae</taxon>
        <taxon>Chlorellales</taxon>
        <taxon>Chlorellaceae</taxon>
        <taxon>Apatococcus</taxon>
    </lineage>
</organism>
<dbReference type="PANTHER" id="PTHR20383">
    <property type="entry name" value="RNA POLYMERASE II SUBUNIT A C-TERMINAL DOMAIN PHOSPHATASE"/>
    <property type="match status" value="1"/>
</dbReference>
<gene>
    <name evidence="10" type="ORF">WJX84_009451</name>
</gene>
<dbReference type="GO" id="GO:0008420">
    <property type="term" value="F:RNA polymerase II CTD heptapeptide repeat phosphatase activity"/>
    <property type="evidence" value="ECO:0007669"/>
    <property type="project" value="UniProtKB-ARBA"/>
</dbReference>
<dbReference type="Pfam" id="PF04722">
    <property type="entry name" value="Ssu72"/>
    <property type="match status" value="1"/>
</dbReference>
<dbReference type="GO" id="GO:0005634">
    <property type="term" value="C:nucleus"/>
    <property type="evidence" value="ECO:0007669"/>
    <property type="project" value="UniProtKB-SubCell"/>
</dbReference>
<evidence type="ECO:0000313" key="11">
    <source>
        <dbReference type="Proteomes" id="UP001485043"/>
    </source>
</evidence>
<evidence type="ECO:0000256" key="9">
    <source>
        <dbReference type="RuleBase" id="RU369031"/>
    </source>
</evidence>
<comment type="function">
    <text evidence="9">Protein phosphatase that catalyzes the dephosphorylation of the C-terminal domain of RNA polymerase II. Plays a role in RNA processing and termination.</text>
</comment>
<name>A0AAW1SYZ6_9CHLO</name>
<evidence type="ECO:0000256" key="8">
    <source>
        <dbReference type="ARBA" id="ARBA00048336"/>
    </source>
</evidence>
<evidence type="ECO:0000256" key="5">
    <source>
        <dbReference type="ARBA" id="ARBA00022912"/>
    </source>
</evidence>
<evidence type="ECO:0000256" key="1">
    <source>
        <dbReference type="ARBA" id="ARBA00004123"/>
    </source>
</evidence>
<evidence type="ECO:0000256" key="3">
    <source>
        <dbReference type="ARBA" id="ARBA00022664"/>
    </source>
</evidence>
<keyword evidence="5 9" id="KW-0904">Protein phosphatase</keyword>
<evidence type="ECO:0000256" key="4">
    <source>
        <dbReference type="ARBA" id="ARBA00022801"/>
    </source>
</evidence>
<keyword evidence="3 9" id="KW-0507">mRNA processing</keyword>
<comment type="caution">
    <text evidence="10">The sequence shown here is derived from an EMBL/GenBank/DDBJ whole genome shotgun (WGS) entry which is preliminary data.</text>
</comment>
<dbReference type="EC" id="3.1.3.16" evidence="9"/>
<evidence type="ECO:0000256" key="2">
    <source>
        <dbReference type="ARBA" id="ARBA00008978"/>
    </source>
</evidence>
<dbReference type="EMBL" id="JALJOV010000627">
    <property type="protein sequence ID" value="KAK9862298.1"/>
    <property type="molecule type" value="Genomic_DNA"/>
</dbReference>
<dbReference type="FunFam" id="3.40.50.2300:FF:000039">
    <property type="entry name" value="RNA polymerase II subunit A C-terminal domain phosphatase"/>
    <property type="match status" value="1"/>
</dbReference>
<evidence type="ECO:0000313" key="10">
    <source>
        <dbReference type="EMBL" id="KAK9862298.1"/>
    </source>
</evidence>
<reference evidence="10 11" key="1">
    <citation type="journal article" date="2024" name="Nat. Commun.">
        <title>Phylogenomics reveals the evolutionary origins of lichenization in chlorophyte algae.</title>
        <authorList>
            <person name="Puginier C."/>
            <person name="Libourel C."/>
            <person name="Otte J."/>
            <person name="Skaloud P."/>
            <person name="Haon M."/>
            <person name="Grisel S."/>
            <person name="Petersen M."/>
            <person name="Berrin J.G."/>
            <person name="Delaux P.M."/>
            <person name="Dal Grande F."/>
            <person name="Keller J."/>
        </authorList>
    </citation>
    <scope>NUCLEOTIDE SEQUENCE [LARGE SCALE GENOMIC DNA]</scope>
    <source>
        <strain evidence="10 11">SAG 2523</strain>
    </source>
</reference>
<evidence type="ECO:0000256" key="7">
    <source>
        <dbReference type="ARBA" id="ARBA00047761"/>
    </source>
</evidence>
<proteinExistence type="inferred from homology"/>
<evidence type="ECO:0000256" key="6">
    <source>
        <dbReference type="ARBA" id="ARBA00023242"/>
    </source>
</evidence>
<dbReference type="InterPro" id="IPR006811">
    <property type="entry name" value="RNA_pol_II_suA"/>
</dbReference>
<keyword evidence="4 9" id="KW-0378">Hydrolase</keyword>
<sequence>MARLRFAMVCASNNNRSMEAHALLEQNKFEVGSFGVGGHVKLPGPTAKAPNVYNFGTPYQTMLQDLERQNRELYTRNGILNMLRRNMGIKPAPEKWQTSKEVYDVAMTFQERVMEHLVEDMNGREQTSMKRLLVVNMDVKDNHEEAANAAPQALLLCQMIEAAEDWEDEIDEIMDNFEAQTGRRPLYTICFY</sequence>
<comment type="catalytic activity">
    <reaction evidence="8 9">
        <text>O-phospho-L-threonyl-[protein] + H2O = L-threonyl-[protein] + phosphate</text>
        <dbReference type="Rhea" id="RHEA:47004"/>
        <dbReference type="Rhea" id="RHEA-COMP:11060"/>
        <dbReference type="Rhea" id="RHEA-COMP:11605"/>
        <dbReference type="ChEBI" id="CHEBI:15377"/>
        <dbReference type="ChEBI" id="CHEBI:30013"/>
        <dbReference type="ChEBI" id="CHEBI:43474"/>
        <dbReference type="ChEBI" id="CHEBI:61977"/>
        <dbReference type="EC" id="3.1.3.16"/>
    </reaction>
</comment>
<dbReference type="AlphaFoldDB" id="A0AAW1SYZ6"/>